<dbReference type="Proteomes" id="UP000828390">
    <property type="component" value="Unassembled WGS sequence"/>
</dbReference>
<proteinExistence type="predicted"/>
<evidence type="ECO:0000313" key="2">
    <source>
        <dbReference type="EMBL" id="KAH3776666.1"/>
    </source>
</evidence>
<reference evidence="2" key="1">
    <citation type="journal article" date="2019" name="bioRxiv">
        <title>The Genome of the Zebra Mussel, Dreissena polymorpha: A Resource for Invasive Species Research.</title>
        <authorList>
            <person name="McCartney M.A."/>
            <person name="Auch B."/>
            <person name="Kono T."/>
            <person name="Mallez S."/>
            <person name="Zhang Y."/>
            <person name="Obille A."/>
            <person name="Becker A."/>
            <person name="Abrahante J.E."/>
            <person name="Garbe J."/>
            <person name="Badalamenti J.P."/>
            <person name="Herman A."/>
            <person name="Mangelson H."/>
            <person name="Liachko I."/>
            <person name="Sullivan S."/>
            <person name="Sone E.D."/>
            <person name="Koren S."/>
            <person name="Silverstein K.A.T."/>
            <person name="Beckman K.B."/>
            <person name="Gohl D.M."/>
        </authorList>
    </citation>
    <scope>NUCLEOTIDE SEQUENCE</scope>
    <source>
        <strain evidence="2">Duluth1</strain>
        <tissue evidence="2">Whole animal</tissue>
    </source>
</reference>
<dbReference type="EMBL" id="JAIWYP010000009">
    <property type="protein sequence ID" value="KAH3776666.1"/>
    <property type="molecule type" value="Genomic_DNA"/>
</dbReference>
<dbReference type="AlphaFoldDB" id="A0A9D4EDG3"/>
<feature type="region of interest" description="Disordered" evidence="1">
    <location>
        <begin position="1"/>
        <end position="23"/>
    </location>
</feature>
<gene>
    <name evidence="2" type="ORF">DPMN_178097</name>
</gene>
<evidence type="ECO:0000313" key="3">
    <source>
        <dbReference type="Proteomes" id="UP000828390"/>
    </source>
</evidence>
<reference evidence="2" key="2">
    <citation type="submission" date="2020-11" db="EMBL/GenBank/DDBJ databases">
        <authorList>
            <person name="McCartney M.A."/>
            <person name="Auch B."/>
            <person name="Kono T."/>
            <person name="Mallez S."/>
            <person name="Becker A."/>
            <person name="Gohl D.M."/>
            <person name="Silverstein K.A.T."/>
            <person name="Koren S."/>
            <person name="Bechman K.B."/>
            <person name="Herman A."/>
            <person name="Abrahante J.E."/>
            <person name="Garbe J."/>
        </authorList>
    </citation>
    <scope>NUCLEOTIDE SEQUENCE</scope>
    <source>
        <strain evidence="2">Duluth1</strain>
        <tissue evidence="2">Whole animal</tissue>
    </source>
</reference>
<name>A0A9D4EDG3_DREPO</name>
<sequence length="86" mass="10415">MRWTMRMTPTTRTLPCPSTKRRPTHGLYTYRGLSHRMWAERQVMMTRQVMTTVMGTVIKMMKLRMRLKLRVRLPGASLRRERHRRG</sequence>
<organism evidence="2 3">
    <name type="scientific">Dreissena polymorpha</name>
    <name type="common">Zebra mussel</name>
    <name type="synonym">Mytilus polymorpha</name>
    <dbReference type="NCBI Taxonomy" id="45954"/>
    <lineage>
        <taxon>Eukaryota</taxon>
        <taxon>Metazoa</taxon>
        <taxon>Spiralia</taxon>
        <taxon>Lophotrochozoa</taxon>
        <taxon>Mollusca</taxon>
        <taxon>Bivalvia</taxon>
        <taxon>Autobranchia</taxon>
        <taxon>Heteroconchia</taxon>
        <taxon>Euheterodonta</taxon>
        <taxon>Imparidentia</taxon>
        <taxon>Neoheterodontei</taxon>
        <taxon>Myida</taxon>
        <taxon>Dreissenoidea</taxon>
        <taxon>Dreissenidae</taxon>
        <taxon>Dreissena</taxon>
    </lineage>
</organism>
<comment type="caution">
    <text evidence="2">The sequence shown here is derived from an EMBL/GenBank/DDBJ whole genome shotgun (WGS) entry which is preliminary data.</text>
</comment>
<protein>
    <submittedName>
        <fullName evidence="2">Uncharacterized protein</fullName>
    </submittedName>
</protein>
<keyword evidence="3" id="KW-1185">Reference proteome</keyword>
<evidence type="ECO:0000256" key="1">
    <source>
        <dbReference type="SAM" id="MobiDB-lite"/>
    </source>
</evidence>
<accession>A0A9D4EDG3</accession>
<feature type="compositionally biased region" description="Low complexity" evidence="1">
    <location>
        <begin position="1"/>
        <end position="13"/>
    </location>
</feature>